<feature type="compositionally biased region" description="Low complexity" evidence="1">
    <location>
        <begin position="90"/>
        <end position="100"/>
    </location>
</feature>
<feature type="region of interest" description="Disordered" evidence="1">
    <location>
        <begin position="336"/>
        <end position="356"/>
    </location>
</feature>
<dbReference type="InterPro" id="IPR050283">
    <property type="entry name" value="E-box_TF_Regulators"/>
</dbReference>
<feature type="compositionally biased region" description="Basic and acidic residues" evidence="1">
    <location>
        <begin position="78"/>
        <end position="89"/>
    </location>
</feature>
<evidence type="ECO:0000313" key="4">
    <source>
        <dbReference type="RefSeq" id="XP_005089463.1"/>
    </source>
</evidence>
<feature type="region of interest" description="Disordered" evidence="1">
    <location>
        <begin position="32"/>
        <end position="142"/>
    </location>
</feature>
<dbReference type="InterPro" id="IPR036638">
    <property type="entry name" value="HLH_DNA-bd_sf"/>
</dbReference>
<evidence type="ECO:0000256" key="1">
    <source>
        <dbReference type="SAM" id="MobiDB-lite"/>
    </source>
</evidence>
<dbReference type="RefSeq" id="XP_005089463.1">
    <property type="nucleotide sequence ID" value="XM_005089406.3"/>
</dbReference>
<feature type="domain" description="BHLH" evidence="2">
    <location>
        <begin position="353"/>
        <end position="405"/>
    </location>
</feature>
<organism evidence="3 4">
    <name type="scientific">Aplysia californica</name>
    <name type="common">California sea hare</name>
    <dbReference type="NCBI Taxonomy" id="6500"/>
    <lineage>
        <taxon>Eukaryota</taxon>
        <taxon>Metazoa</taxon>
        <taxon>Spiralia</taxon>
        <taxon>Lophotrochozoa</taxon>
        <taxon>Mollusca</taxon>
        <taxon>Gastropoda</taxon>
        <taxon>Heterobranchia</taxon>
        <taxon>Euthyneura</taxon>
        <taxon>Tectipleura</taxon>
        <taxon>Aplysiida</taxon>
        <taxon>Aplysioidea</taxon>
        <taxon>Aplysiidae</taxon>
        <taxon>Aplysia</taxon>
    </lineage>
</organism>
<gene>
    <name evidence="4" type="primary">LOC101848626</name>
</gene>
<sequence length="412" mass="45854">MKRKVYVKQLHQLKAAQATANQIKKKAREMSCIPSNTPQNTTSVIKRSTRNSVNKNSDSPPTALPNVGVLMRGSSSSSRERQNCVHEEPSSSGSSASRVTSEQRRKMKGDAIPTVVEATSADIPLGSEPTEQPDDVDNAVNGDPVRPLYEAPPSYTYLTAATNVKYGATSASEPAHGSDPDQYGVPPGMNYVIVPSVVDSVPTSAPPQYTQTVLERSTFGDHSNFTHPVPYPSTIACHQEPFEGRSHDVKSGHSTEENGDSLGSTETYSYPNHATTWEQENGRYVSYTWKNHDVDVYNNNNDVSLTNNNVQYNVTSPQEGMKRRSSSHIRDASMIKLSSSSSRRRRKRVQTPVQRSAANMRERRRMCHLNVAFDRLKERLPNVKDKKKLSRIQTLKAAIYYIHLLRDSLNMC</sequence>
<evidence type="ECO:0000259" key="2">
    <source>
        <dbReference type="PROSITE" id="PS50888"/>
    </source>
</evidence>
<dbReference type="PROSITE" id="PS50888">
    <property type="entry name" value="BHLH"/>
    <property type="match status" value="1"/>
</dbReference>
<dbReference type="SUPFAM" id="SSF47459">
    <property type="entry name" value="HLH, helix-loop-helix DNA-binding domain"/>
    <property type="match status" value="1"/>
</dbReference>
<dbReference type="InterPro" id="IPR011598">
    <property type="entry name" value="bHLH_dom"/>
</dbReference>
<dbReference type="PANTHER" id="PTHR23349:SF63">
    <property type="entry name" value="FER3-LIKE PROTEIN"/>
    <property type="match status" value="1"/>
</dbReference>
<reference evidence="4" key="1">
    <citation type="submission" date="2025-08" db="UniProtKB">
        <authorList>
            <consortium name="RefSeq"/>
        </authorList>
    </citation>
    <scope>IDENTIFICATION</scope>
</reference>
<dbReference type="Pfam" id="PF00010">
    <property type="entry name" value="HLH"/>
    <property type="match status" value="1"/>
</dbReference>
<dbReference type="Gene3D" id="4.10.280.10">
    <property type="entry name" value="Helix-loop-helix DNA-binding domain"/>
    <property type="match status" value="1"/>
</dbReference>
<feature type="region of interest" description="Disordered" evidence="1">
    <location>
        <begin position="244"/>
        <end position="267"/>
    </location>
</feature>
<dbReference type="Proteomes" id="UP000694888">
    <property type="component" value="Unplaced"/>
</dbReference>
<keyword evidence="3" id="KW-1185">Reference proteome</keyword>
<dbReference type="SMART" id="SM00353">
    <property type="entry name" value="HLH"/>
    <property type="match status" value="1"/>
</dbReference>
<feature type="compositionally biased region" description="Basic and acidic residues" evidence="1">
    <location>
        <begin position="244"/>
        <end position="256"/>
    </location>
</feature>
<feature type="compositionally biased region" description="Polar residues" evidence="1">
    <location>
        <begin position="33"/>
        <end position="60"/>
    </location>
</feature>
<proteinExistence type="predicted"/>
<name>A0ABM0JAV3_APLCA</name>
<dbReference type="PANTHER" id="PTHR23349">
    <property type="entry name" value="BASIC HELIX-LOOP-HELIX TRANSCRIPTION FACTOR, TWIST"/>
    <property type="match status" value="1"/>
</dbReference>
<protein>
    <submittedName>
        <fullName evidence="4">Uncharacterized protein LOC101848626</fullName>
    </submittedName>
</protein>
<dbReference type="GeneID" id="101848626"/>
<accession>A0ABM0JAV3</accession>
<evidence type="ECO:0000313" key="3">
    <source>
        <dbReference type="Proteomes" id="UP000694888"/>
    </source>
</evidence>